<dbReference type="Proteomes" id="UP000310108">
    <property type="component" value="Unassembled WGS sequence"/>
</dbReference>
<evidence type="ECO:0000313" key="1">
    <source>
        <dbReference type="EMBL" id="TKW58052.1"/>
    </source>
</evidence>
<dbReference type="OrthoDB" id="654211at2759"/>
<proteinExistence type="predicted"/>
<organism evidence="1 2">
    <name type="scientific">Colletotrichum tanaceti</name>
    <dbReference type="NCBI Taxonomy" id="1306861"/>
    <lineage>
        <taxon>Eukaryota</taxon>
        <taxon>Fungi</taxon>
        <taxon>Dikarya</taxon>
        <taxon>Ascomycota</taxon>
        <taxon>Pezizomycotina</taxon>
        <taxon>Sordariomycetes</taxon>
        <taxon>Hypocreomycetidae</taxon>
        <taxon>Glomerellales</taxon>
        <taxon>Glomerellaceae</taxon>
        <taxon>Colletotrichum</taxon>
        <taxon>Colletotrichum destructivum species complex</taxon>
    </lineage>
</organism>
<evidence type="ECO:0000313" key="2">
    <source>
        <dbReference type="Proteomes" id="UP000310108"/>
    </source>
</evidence>
<reference evidence="1 2" key="1">
    <citation type="journal article" date="2019" name="PLoS ONE">
        <title>Comparative genome analysis indicates high evolutionary potential of pathogenicity genes in Colletotrichum tanaceti.</title>
        <authorList>
            <person name="Lelwala R.V."/>
            <person name="Korhonen P.K."/>
            <person name="Young N.D."/>
            <person name="Scott J.B."/>
            <person name="Ades P.A."/>
            <person name="Gasser R.B."/>
            <person name="Taylor P.W.J."/>
        </authorList>
    </citation>
    <scope>NUCLEOTIDE SEQUENCE [LARGE SCALE GENOMIC DNA]</scope>
    <source>
        <strain evidence="1">BRIP57314</strain>
    </source>
</reference>
<comment type="caution">
    <text evidence="1">The sequence shown here is derived from an EMBL/GenBank/DDBJ whole genome shotgun (WGS) entry which is preliminary data.</text>
</comment>
<name>A0A4U6XQI7_9PEZI</name>
<protein>
    <submittedName>
        <fullName evidence="1">Uncharacterized protein</fullName>
    </submittedName>
</protein>
<sequence>RSYRTDSNLGRRPLRPVFIDTVVGAEATSTSFRPPTVRMALCKAILMLATFAAWQEDQIEYQRHARLVHRRWWSGRRFPGACLVLGVPPVLLANEIDLRLPGTCDGWLVSSPSKWIIPPRAKVEGIGDDGPLPKKAFVGLAQPSADSEDGLVTSPFRKFVLMHALLERPMMVWQLCLDRHAQRLPPEDGARFELSLHRWARAVVQSPRVHLGRRVDGDVSARAGSHTVAFHP</sequence>
<gene>
    <name evidence="1" type="ORF">CTA1_743</name>
</gene>
<keyword evidence="2" id="KW-1185">Reference proteome</keyword>
<dbReference type="AlphaFoldDB" id="A0A4U6XQI7"/>
<accession>A0A4U6XQI7</accession>
<dbReference type="STRING" id="1306861.A0A4U6XQI7"/>
<dbReference type="EMBL" id="PJEX01000031">
    <property type="protein sequence ID" value="TKW58052.1"/>
    <property type="molecule type" value="Genomic_DNA"/>
</dbReference>
<feature type="non-terminal residue" evidence="1">
    <location>
        <position position="1"/>
    </location>
</feature>